<dbReference type="EMBL" id="JAKRRX010000307">
    <property type="protein sequence ID" value="MCW8336623.1"/>
    <property type="molecule type" value="Genomic_DNA"/>
</dbReference>
<dbReference type="Proteomes" id="UP001155586">
    <property type="component" value="Unassembled WGS sequence"/>
</dbReference>
<dbReference type="AlphaFoldDB" id="A0A9X3CIT1"/>
<evidence type="ECO:0000313" key="5">
    <source>
        <dbReference type="EMBL" id="MCW8336623.1"/>
    </source>
</evidence>
<dbReference type="CDD" id="cd06170">
    <property type="entry name" value="LuxR_C_like"/>
    <property type="match status" value="1"/>
</dbReference>
<dbReference type="PRINTS" id="PR00038">
    <property type="entry name" value="HTHLUXR"/>
</dbReference>
<dbReference type="PANTHER" id="PTHR44688">
    <property type="entry name" value="DNA-BINDING TRANSCRIPTIONAL ACTIVATOR DEVR_DOSR"/>
    <property type="match status" value="1"/>
</dbReference>
<evidence type="ECO:0000313" key="6">
    <source>
        <dbReference type="Proteomes" id="UP001155586"/>
    </source>
</evidence>
<dbReference type="Gene3D" id="1.10.10.10">
    <property type="entry name" value="Winged helix-like DNA-binding domain superfamily/Winged helix DNA-binding domain"/>
    <property type="match status" value="1"/>
</dbReference>
<dbReference type="GO" id="GO:0006355">
    <property type="term" value="P:regulation of DNA-templated transcription"/>
    <property type="evidence" value="ECO:0007669"/>
    <property type="project" value="InterPro"/>
</dbReference>
<dbReference type="InterPro" id="IPR036388">
    <property type="entry name" value="WH-like_DNA-bd_sf"/>
</dbReference>
<keyword evidence="3" id="KW-0804">Transcription</keyword>
<evidence type="ECO:0000256" key="2">
    <source>
        <dbReference type="ARBA" id="ARBA00023125"/>
    </source>
</evidence>
<comment type="caution">
    <text evidence="5">The sequence shown here is derived from an EMBL/GenBank/DDBJ whole genome shotgun (WGS) entry which is preliminary data.</text>
</comment>
<dbReference type="InterPro" id="IPR013656">
    <property type="entry name" value="PAS_4"/>
</dbReference>
<sequence length="243" mass="27376">MSTTVTPDQLSLFQQLPGYWGCKDLNSVFVYANQAYADLIGVEKPSDCIGRTDFEMPSATRHCAADFQAQDKYVMETRQSIKVLDIHPYPDGSWHAHIFTKSPWLDEHGEIKGTIFYGQELTNTAVLEIGHWICRATGLEGDYSEPMTHNSPKESLIEPLTAREAEVLFLLLYGKKPKHIARVMNISIKTFESYVVRLRGKFSAHSKEQLIDRALDLGYGSAIPKTMLKTQLSVVLTNEYAAD</sequence>
<proteinExistence type="predicted"/>
<dbReference type="SUPFAM" id="SSF55785">
    <property type="entry name" value="PYP-like sensor domain (PAS domain)"/>
    <property type="match status" value="1"/>
</dbReference>
<keyword evidence="2" id="KW-0238">DNA-binding</keyword>
<dbReference type="RefSeq" id="WP_265689702.1">
    <property type="nucleotide sequence ID" value="NZ_JAKRRX010000307.1"/>
</dbReference>
<dbReference type="SMART" id="SM00421">
    <property type="entry name" value="HTH_LUXR"/>
    <property type="match status" value="1"/>
</dbReference>
<name>A0A9X3CIT1_9VIBR</name>
<dbReference type="Pfam" id="PF00196">
    <property type="entry name" value="GerE"/>
    <property type="match status" value="1"/>
</dbReference>
<dbReference type="InterPro" id="IPR035965">
    <property type="entry name" value="PAS-like_dom_sf"/>
</dbReference>
<dbReference type="GO" id="GO:0003677">
    <property type="term" value="F:DNA binding"/>
    <property type="evidence" value="ECO:0007669"/>
    <property type="project" value="UniProtKB-KW"/>
</dbReference>
<dbReference type="Gene3D" id="3.30.450.20">
    <property type="entry name" value="PAS domain"/>
    <property type="match status" value="1"/>
</dbReference>
<protein>
    <submittedName>
        <fullName evidence="5">Helix-turn-helix transcriptional regulator</fullName>
    </submittedName>
</protein>
<dbReference type="SUPFAM" id="SSF46894">
    <property type="entry name" value="C-terminal effector domain of the bipartite response regulators"/>
    <property type="match status" value="1"/>
</dbReference>
<keyword evidence="1" id="KW-0805">Transcription regulation</keyword>
<keyword evidence="6" id="KW-1185">Reference proteome</keyword>
<evidence type="ECO:0000259" key="4">
    <source>
        <dbReference type="PROSITE" id="PS50043"/>
    </source>
</evidence>
<evidence type="ECO:0000256" key="1">
    <source>
        <dbReference type="ARBA" id="ARBA00023015"/>
    </source>
</evidence>
<gene>
    <name evidence="5" type="ORF">MD483_22710</name>
</gene>
<reference evidence="5" key="1">
    <citation type="submission" date="2022-02" db="EMBL/GenBank/DDBJ databases">
        <title>Vibrio sp. nov., a new bacterium isolated from Bohai sea, China.</title>
        <authorList>
            <person name="Yuan Y."/>
        </authorList>
    </citation>
    <scope>NUCLEOTIDE SEQUENCE</scope>
    <source>
        <strain evidence="5">DBSS07</strain>
    </source>
</reference>
<organism evidence="5 6">
    <name type="scientific">Vibrio paucivorans</name>
    <dbReference type="NCBI Taxonomy" id="2829489"/>
    <lineage>
        <taxon>Bacteria</taxon>
        <taxon>Pseudomonadati</taxon>
        <taxon>Pseudomonadota</taxon>
        <taxon>Gammaproteobacteria</taxon>
        <taxon>Vibrionales</taxon>
        <taxon>Vibrionaceae</taxon>
        <taxon>Vibrio</taxon>
    </lineage>
</organism>
<accession>A0A9X3CIT1</accession>
<dbReference type="InterPro" id="IPR016032">
    <property type="entry name" value="Sig_transdc_resp-reg_C-effctor"/>
</dbReference>
<feature type="domain" description="HTH luxR-type" evidence="4">
    <location>
        <begin position="153"/>
        <end position="218"/>
    </location>
</feature>
<dbReference type="PANTHER" id="PTHR44688:SF16">
    <property type="entry name" value="DNA-BINDING TRANSCRIPTIONAL ACTIVATOR DEVR_DOSR"/>
    <property type="match status" value="1"/>
</dbReference>
<dbReference type="Pfam" id="PF08448">
    <property type="entry name" value="PAS_4"/>
    <property type="match status" value="1"/>
</dbReference>
<dbReference type="PROSITE" id="PS50043">
    <property type="entry name" value="HTH_LUXR_2"/>
    <property type="match status" value="1"/>
</dbReference>
<dbReference type="InterPro" id="IPR000792">
    <property type="entry name" value="Tscrpt_reg_LuxR_C"/>
</dbReference>
<evidence type="ECO:0000256" key="3">
    <source>
        <dbReference type="ARBA" id="ARBA00023163"/>
    </source>
</evidence>